<evidence type="ECO:0000313" key="3">
    <source>
        <dbReference type="Proteomes" id="UP000315295"/>
    </source>
</evidence>
<dbReference type="SUPFAM" id="SSF48439">
    <property type="entry name" value="Protein prenylyltransferase"/>
    <property type="match status" value="1"/>
</dbReference>
<evidence type="ECO:0000313" key="2">
    <source>
        <dbReference type="EMBL" id="TQD71407.1"/>
    </source>
</evidence>
<comment type="caution">
    <text evidence="2">The sequence shown here is derived from an EMBL/GenBank/DDBJ whole genome shotgun (WGS) entry which is preliminary data.</text>
</comment>
<name>A0A540KAZ7_MALBA</name>
<dbReference type="STRING" id="106549.A0A540KAZ7"/>
<dbReference type="Gene3D" id="1.25.40.120">
    <property type="entry name" value="Protein prenylyltransferase"/>
    <property type="match status" value="1"/>
</dbReference>
<proteinExistence type="inferred from homology"/>
<keyword evidence="1" id="KW-0808">Transferase</keyword>
<protein>
    <recommendedName>
        <fullName evidence="1">Geranylgeranyl transferase type-2 subunit alpha</fullName>
        <ecNumber evidence="1">2.5.1.60</ecNumber>
    </recommendedName>
    <alternativeName>
        <fullName evidence="1">Geranylgeranyl transferase type II subunit alpha</fullName>
    </alternativeName>
</protein>
<dbReference type="Proteomes" id="UP000315295">
    <property type="component" value="Unassembled WGS sequence"/>
</dbReference>
<dbReference type="GO" id="GO:0004663">
    <property type="term" value="F:Rab geranylgeranyltransferase activity"/>
    <property type="evidence" value="ECO:0007669"/>
    <property type="project" value="UniProtKB-UniRule"/>
</dbReference>
<comment type="similarity">
    <text evidence="1">Belongs to the protein prenyltransferase subunit alpha family.</text>
</comment>
<keyword evidence="3" id="KW-1185">Reference proteome</keyword>
<dbReference type="GO" id="GO:0097354">
    <property type="term" value="P:prenylation"/>
    <property type="evidence" value="ECO:0007669"/>
    <property type="project" value="UniProtKB-UniRule"/>
</dbReference>
<sequence length="124" mass="14202">MQGRPRKPAKPEELLASAARAEALRALQSQFFSNHHNKVHTDGALQLSGGLIEQNPEFYITWNYRKLVVQQNLNRCSESDPDALKSIIDQELRLVCTHLIIRLWNVEIVFCFVGMKLEFIGLLN</sequence>
<comment type="function">
    <text evidence="1">Catalyzes the transfer of a geranyl-geranyl moiety from geranyl-geranyl pyrophosphate to cysteines occuring in specific C-terminal amino acid sequences.</text>
</comment>
<dbReference type="EMBL" id="VIEB01001557">
    <property type="protein sequence ID" value="TQD71407.1"/>
    <property type="molecule type" value="Genomic_DNA"/>
</dbReference>
<dbReference type="PANTHER" id="PTHR11129:SF2">
    <property type="entry name" value="GERANYLGERANYL TRANSFERASE TYPE-2 SUBUNIT ALPHA"/>
    <property type="match status" value="1"/>
</dbReference>
<gene>
    <name evidence="2" type="ORF">C1H46_043055</name>
</gene>
<dbReference type="PANTHER" id="PTHR11129">
    <property type="entry name" value="PROTEIN FARNESYLTRANSFERASE ALPHA SUBUNIT/RAB GERANYLGERANYL TRANSFERASE ALPHA SUBUNIT"/>
    <property type="match status" value="1"/>
</dbReference>
<organism evidence="2 3">
    <name type="scientific">Malus baccata</name>
    <name type="common">Siberian crab apple</name>
    <name type="synonym">Pyrus baccata</name>
    <dbReference type="NCBI Taxonomy" id="106549"/>
    <lineage>
        <taxon>Eukaryota</taxon>
        <taxon>Viridiplantae</taxon>
        <taxon>Streptophyta</taxon>
        <taxon>Embryophyta</taxon>
        <taxon>Tracheophyta</taxon>
        <taxon>Spermatophyta</taxon>
        <taxon>Magnoliopsida</taxon>
        <taxon>eudicotyledons</taxon>
        <taxon>Gunneridae</taxon>
        <taxon>Pentapetalae</taxon>
        <taxon>rosids</taxon>
        <taxon>fabids</taxon>
        <taxon>Rosales</taxon>
        <taxon>Rosaceae</taxon>
        <taxon>Amygdaloideae</taxon>
        <taxon>Maleae</taxon>
        <taxon>Malus</taxon>
    </lineage>
</organism>
<dbReference type="GO" id="GO:0005968">
    <property type="term" value="C:Rab-protein geranylgeranyltransferase complex"/>
    <property type="evidence" value="ECO:0007669"/>
    <property type="project" value="TreeGrafter"/>
</dbReference>
<dbReference type="EC" id="2.5.1.60" evidence="1"/>
<comment type="catalytic activity">
    <reaction evidence="1">
        <text>geranylgeranyl diphosphate + L-cysteinyl-[protein] = S-geranylgeranyl-L-cysteinyl-[protein] + diphosphate</text>
        <dbReference type="Rhea" id="RHEA:21240"/>
        <dbReference type="Rhea" id="RHEA-COMP:10131"/>
        <dbReference type="Rhea" id="RHEA-COMP:11537"/>
        <dbReference type="ChEBI" id="CHEBI:29950"/>
        <dbReference type="ChEBI" id="CHEBI:33019"/>
        <dbReference type="ChEBI" id="CHEBI:57533"/>
        <dbReference type="ChEBI" id="CHEBI:86021"/>
        <dbReference type="EC" id="2.5.1.60"/>
    </reaction>
</comment>
<accession>A0A540KAZ7</accession>
<reference evidence="2 3" key="1">
    <citation type="journal article" date="2019" name="G3 (Bethesda)">
        <title>Sequencing of a Wild Apple (Malus baccata) Genome Unravels the Differences Between Cultivated and Wild Apple Species Regarding Disease Resistance and Cold Tolerance.</title>
        <authorList>
            <person name="Chen X."/>
        </authorList>
    </citation>
    <scope>NUCLEOTIDE SEQUENCE [LARGE SCALE GENOMIC DNA]</scope>
    <source>
        <strain evidence="3">cv. Shandingzi</strain>
        <tissue evidence="2">Leaves</tissue>
    </source>
</reference>
<evidence type="ECO:0000256" key="1">
    <source>
        <dbReference type="RuleBase" id="RU367120"/>
    </source>
</evidence>
<dbReference type="AlphaFoldDB" id="A0A540KAZ7"/>
<keyword evidence="1" id="KW-0637">Prenyltransferase</keyword>